<gene>
    <name evidence="1" type="ORF">BDBG_03488</name>
</gene>
<dbReference type="KEGG" id="bgh:BDBG_03488"/>
<organism evidence="1 2">
    <name type="scientific">Blastomyces gilchristii (strain SLH14081)</name>
    <name type="common">Blastomyces dermatitidis</name>
    <dbReference type="NCBI Taxonomy" id="559298"/>
    <lineage>
        <taxon>Eukaryota</taxon>
        <taxon>Fungi</taxon>
        <taxon>Dikarya</taxon>
        <taxon>Ascomycota</taxon>
        <taxon>Pezizomycotina</taxon>
        <taxon>Eurotiomycetes</taxon>
        <taxon>Eurotiomycetidae</taxon>
        <taxon>Onygenales</taxon>
        <taxon>Ajellomycetaceae</taxon>
        <taxon>Blastomyces</taxon>
    </lineage>
</organism>
<name>A0A179UHV0_BLAGS</name>
<dbReference type="AlphaFoldDB" id="A0A179UHV0"/>
<accession>A0A179UHV0</accession>
<dbReference type="VEuPathDB" id="FungiDB:BDBG_03488"/>
<evidence type="ECO:0000313" key="1">
    <source>
        <dbReference type="EMBL" id="OAT07430.1"/>
    </source>
</evidence>
<reference evidence="2" key="1">
    <citation type="journal article" date="2015" name="PLoS Genet.">
        <title>The dynamic genome and transcriptome of the human fungal pathogen Blastomyces and close relative Emmonsia.</title>
        <authorList>
            <person name="Munoz J.F."/>
            <person name="Gauthier G.M."/>
            <person name="Desjardins C.A."/>
            <person name="Gallo J.E."/>
            <person name="Holder J."/>
            <person name="Sullivan T.D."/>
            <person name="Marty A.J."/>
            <person name="Carmen J.C."/>
            <person name="Chen Z."/>
            <person name="Ding L."/>
            <person name="Gujja S."/>
            <person name="Magrini V."/>
            <person name="Misas E."/>
            <person name="Mitreva M."/>
            <person name="Priest M."/>
            <person name="Saif S."/>
            <person name="Whiston E.A."/>
            <person name="Young S."/>
            <person name="Zeng Q."/>
            <person name="Goldman W.E."/>
            <person name="Mardis E.R."/>
            <person name="Taylor J.W."/>
            <person name="McEwen J.G."/>
            <person name="Clay O.K."/>
            <person name="Klein B.S."/>
            <person name="Cuomo C.A."/>
        </authorList>
    </citation>
    <scope>NUCLEOTIDE SEQUENCE [LARGE SCALE GENOMIC DNA]</scope>
    <source>
        <strain evidence="2">SLH14081</strain>
    </source>
</reference>
<evidence type="ECO:0000313" key="2">
    <source>
        <dbReference type="Proteomes" id="UP000002038"/>
    </source>
</evidence>
<proteinExistence type="predicted"/>
<dbReference type="Proteomes" id="UP000002038">
    <property type="component" value="Unassembled WGS sequence"/>
</dbReference>
<sequence length="125" mass="13944">MTQLLMDGKLVELKIINNNRDYSTVWKRSGRIIKSGLSICPAEVSAPIATFVSIRRAICLEQNILQQAARPWMFQVPDDAPLAALTATVTYNNNSKKYGEYGESPVLRTVRSVVPLYGGMVMRIL</sequence>
<dbReference type="RefSeq" id="XP_031577772.1">
    <property type="nucleotide sequence ID" value="XM_031721271.1"/>
</dbReference>
<keyword evidence="2" id="KW-1185">Reference proteome</keyword>
<dbReference type="EMBL" id="GG657452">
    <property type="protein sequence ID" value="OAT07430.1"/>
    <property type="molecule type" value="Genomic_DNA"/>
</dbReference>
<protein>
    <submittedName>
        <fullName evidence="1">Uncharacterized protein</fullName>
    </submittedName>
</protein>
<dbReference type="GeneID" id="8505774"/>